<evidence type="ECO:0000313" key="1">
    <source>
        <dbReference type="EMBL" id="PHT78488.1"/>
    </source>
</evidence>
<evidence type="ECO:0000313" key="2">
    <source>
        <dbReference type="Proteomes" id="UP000222542"/>
    </source>
</evidence>
<reference evidence="1 2" key="2">
    <citation type="journal article" date="2017" name="Genome Biol.">
        <title>New reference genome sequences of hot pepper reveal the massive evolution of plant disease-resistance genes by retroduplication.</title>
        <authorList>
            <person name="Kim S."/>
            <person name="Park J."/>
            <person name="Yeom S.I."/>
            <person name="Kim Y.M."/>
            <person name="Seo E."/>
            <person name="Kim K.T."/>
            <person name="Kim M.S."/>
            <person name="Lee J.M."/>
            <person name="Cheong K."/>
            <person name="Shin H.S."/>
            <person name="Kim S.B."/>
            <person name="Han K."/>
            <person name="Lee J."/>
            <person name="Park M."/>
            <person name="Lee H.A."/>
            <person name="Lee H.Y."/>
            <person name="Lee Y."/>
            <person name="Oh S."/>
            <person name="Lee J.H."/>
            <person name="Choi E."/>
            <person name="Choi E."/>
            <person name="Lee S.E."/>
            <person name="Jeon J."/>
            <person name="Kim H."/>
            <person name="Choi G."/>
            <person name="Song H."/>
            <person name="Lee J."/>
            <person name="Lee S.C."/>
            <person name="Kwon J.K."/>
            <person name="Lee H.Y."/>
            <person name="Koo N."/>
            <person name="Hong Y."/>
            <person name="Kim R.W."/>
            <person name="Kang W.H."/>
            <person name="Huh J.H."/>
            <person name="Kang B.C."/>
            <person name="Yang T.J."/>
            <person name="Lee Y.H."/>
            <person name="Bennetzen J.L."/>
            <person name="Choi D."/>
        </authorList>
    </citation>
    <scope>NUCLEOTIDE SEQUENCE [LARGE SCALE GENOMIC DNA]</scope>
    <source>
        <strain evidence="2">cv. CM334</strain>
    </source>
</reference>
<proteinExistence type="predicted"/>
<dbReference type="EMBL" id="AYRZ02000006">
    <property type="protein sequence ID" value="PHT78488.1"/>
    <property type="molecule type" value="Genomic_DNA"/>
</dbReference>
<protein>
    <submittedName>
        <fullName evidence="1">Uncharacterized protein</fullName>
    </submittedName>
</protein>
<name>A0A2G2Z911_CAPAN</name>
<sequence length="119" mass="13639">MGEWDETPKFWKWKSFTKVTLPIAVRHNGSYDDMIASIIEGKKLDCELNGVMDVGANGFRPILRINVIKRAFEEPLNSSPFSSRCLIVDDDLNDYENDGDHSMNMEDDSIDMEYDLLDS</sequence>
<gene>
    <name evidence="1" type="ORF">T459_16540</name>
</gene>
<reference evidence="1 2" key="1">
    <citation type="journal article" date="2014" name="Nat. Genet.">
        <title>Genome sequence of the hot pepper provides insights into the evolution of pungency in Capsicum species.</title>
        <authorList>
            <person name="Kim S."/>
            <person name="Park M."/>
            <person name="Yeom S.I."/>
            <person name="Kim Y.M."/>
            <person name="Lee J.M."/>
            <person name="Lee H.A."/>
            <person name="Seo E."/>
            <person name="Choi J."/>
            <person name="Cheong K."/>
            <person name="Kim K.T."/>
            <person name="Jung K."/>
            <person name="Lee G.W."/>
            <person name="Oh S.K."/>
            <person name="Bae C."/>
            <person name="Kim S.B."/>
            <person name="Lee H.Y."/>
            <person name="Kim S.Y."/>
            <person name="Kim M.S."/>
            <person name="Kang B.C."/>
            <person name="Jo Y.D."/>
            <person name="Yang H.B."/>
            <person name="Jeong H.J."/>
            <person name="Kang W.H."/>
            <person name="Kwon J.K."/>
            <person name="Shin C."/>
            <person name="Lim J.Y."/>
            <person name="Park J.H."/>
            <person name="Huh J.H."/>
            <person name="Kim J.S."/>
            <person name="Kim B.D."/>
            <person name="Cohen O."/>
            <person name="Paran I."/>
            <person name="Suh M.C."/>
            <person name="Lee S.B."/>
            <person name="Kim Y.K."/>
            <person name="Shin Y."/>
            <person name="Noh S.J."/>
            <person name="Park J."/>
            <person name="Seo Y.S."/>
            <person name="Kwon S.Y."/>
            <person name="Kim H.A."/>
            <person name="Park J.M."/>
            <person name="Kim H.J."/>
            <person name="Choi S.B."/>
            <person name="Bosland P.W."/>
            <person name="Reeves G."/>
            <person name="Jo S.H."/>
            <person name="Lee B.W."/>
            <person name="Cho H.T."/>
            <person name="Choi H.S."/>
            <person name="Lee M.S."/>
            <person name="Yu Y."/>
            <person name="Do Choi Y."/>
            <person name="Park B.S."/>
            <person name="van Deynze A."/>
            <person name="Ashrafi H."/>
            <person name="Hill T."/>
            <person name="Kim W.T."/>
            <person name="Pai H.S."/>
            <person name="Ahn H.K."/>
            <person name="Yeam I."/>
            <person name="Giovannoni J.J."/>
            <person name="Rose J.K."/>
            <person name="Sorensen I."/>
            <person name="Lee S.J."/>
            <person name="Kim R.W."/>
            <person name="Choi I.Y."/>
            <person name="Choi B.S."/>
            <person name="Lim J.S."/>
            <person name="Lee Y.H."/>
            <person name="Choi D."/>
        </authorList>
    </citation>
    <scope>NUCLEOTIDE SEQUENCE [LARGE SCALE GENOMIC DNA]</scope>
    <source>
        <strain evidence="2">cv. CM334</strain>
    </source>
</reference>
<dbReference type="AlphaFoldDB" id="A0A2G2Z911"/>
<accession>A0A2G2Z911</accession>
<keyword evidence="2" id="KW-1185">Reference proteome</keyword>
<organism evidence="1 2">
    <name type="scientific">Capsicum annuum</name>
    <name type="common">Capsicum pepper</name>
    <dbReference type="NCBI Taxonomy" id="4072"/>
    <lineage>
        <taxon>Eukaryota</taxon>
        <taxon>Viridiplantae</taxon>
        <taxon>Streptophyta</taxon>
        <taxon>Embryophyta</taxon>
        <taxon>Tracheophyta</taxon>
        <taxon>Spermatophyta</taxon>
        <taxon>Magnoliopsida</taxon>
        <taxon>eudicotyledons</taxon>
        <taxon>Gunneridae</taxon>
        <taxon>Pentapetalae</taxon>
        <taxon>asterids</taxon>
        <taxon>lamiids</taxon>
        <taxon>Solanales</taxon>
        <taxon>Solanaceae</taxon>
        <taxon>Solanoideae</taxon>
        <taxon>Capsiceae</taxon>
        <taxon>Capsicum</taxon>
    </lineage>
</organism>
<dbReference type="Proteomes" id="UP000222542">
    <property type="component" value="Unassembled WGS sequence"/>
</dbReference>
<dbReference type="Gramene" id="PHT78488">
    <property type="protein sequence ID" value="PHT78488"/>
    <property type="gene ID" value="T459_16540"/>
</dbReference>
<comment type="caution">
    <text evidence="1">The sequence shown here is derived from an EMBL/GenBank/DDBJ whole genome shotgun (WGS) entry which is preliminary data.</text>
</comment>